<evidence type="ECO:0000313" key="3">
    <source>
        <dbReference type="EMBL" id="KOF93455.1"/>
    </source>
</evidence>
<evidence type="ECO:0000256" key="1">
    <source>
        <dbReference type="SAM" id="MobiDB-lite"/>
    </source>
</evidence>
<dbReference type="KEGG" id="obi:106868234"/>
<feature type="region of interest" description="Disordered" evidence="1">
    <location>
        <begin position="593"/>
        <end position="629"/>
    </location>
</feature>
<feature type="compositionally biased region" description="Polar residues" evidence="1">
    <location>
        <begin position="596"/>
        <end position="612"/>
    </location>
</feature>
<feature type="region of interest" description="Disordered" evidence="1">
    <location>
        <begin position="297"/>
        <end position="331"/>
    </location>
</feature>
<dbReference type="InterPro" id="IPR047319">
    <property type="entry name" value="DCAF15_C"/>
</dbReference>
<evidence type="ECO:0000259" key="2">
    <source>
        <dbReference type="Pfam" id="PF14939"/>
    </source>
</evidence>
<dbReference type="InterPro" id="IPR032734">
    <property type="entry name" value="DCAF15_WD40"/>
</dbReference>
<dbReference type="AlphaFoldDB" id="A0A0L8HXD1"/>
<dbReference type="GO" id="GO:0016567">
    <property type="term" value="P:protein ubiquitination"/>
    <property type="evidence" value="ECO:0007669"/>
    <property type="project" value="InterPro"/>
</dbReference>
<feature type="region of interest" description="Disordered" evidence="1">
    <location>
        <begin position="471"/>
        <end position="491"/>
    </location>
</feature>
<reference evidence="3" key="1">
    <citation type="submission" date="2015-07" db="EMBL/GenBank/DDBJ databases">
        <title>MeaNS - Measles Nucleotide Surveillance Program.</title>
        <authorList>
            <person name="Tran T."/>
            <person name="Druce J."/>
        </authorList>
    </citation>
    <scope>NUCLEOTIDE SEQUENCE</scope>
    <source>
        <strain evidence="3">UCB-OBI-ISO-001</strain>
        <tissue evidence="3">Gonad</tissue>
    </source>
</reference>
<feature type="domain" description="DDB1- and CUL4-associated factor 15 WD40 repeat-containing" evidence="2">
    <location>
        <begin position="32"/>
        <end position="237"/>
    </location>
</feature>
<sequence length="870" mass="96918">MAALCSRINGGNLMSKLLFREVRGSLQTHRHQRKEKFFKKIPGRLCFKLTSLVPRVLLDDGYVFLGFTKDGQFVISYSLQVDTDENTGFLPVYVYNLQWWWFIPYKPLKKVSEVRLFENGIEPDIFIAICEWPADRSKILVYGHSVPRSREEGSQCFITITAVPPLNACKDCYISESNSSCTKRKKKVMCVKHSFCIYSKYELAPPFPAFIPQIQLKMDGMVVLNTGDSLVALDFRINQPVTQCNKASNSVDECKRLFSCGSTNPASANSGVDGSGSRAEAYHHLINGYYDFRGSPTGSSDSAAESDEDCWGKNNPKGLQPNKPSSTSVSITGVSNSLNTNNTAATNNMTSTSCTNTTNTTTASNVTKCCQRTRLHSVNPSNADAVEQYTCCSACCGESTTNTCCRHSKTSGYCWNCNCENSCPPSLNNSSGGGDDSTNRCMKQSCCTVCDRTLTSTSSCHHHHHHHHHHHLHNSHLHHNHHHLATNFSSPPPPPPTSSCCDLHTRLSDSNSKWCRMVKQRNSCSSCCVIVDTAKSDATSPPPAPPPTVFQRSSKLNVLEECRCSKKNGTASSVVSHHSKCYCNATSDSDTKENIVESTSQPLSPSNNISQQPFFSPNSNSGSSATQNSNENLPVYLHINESRSMSFSMRKFTYLEDSSRENILLNEDDFDLAYRSILPLDVRGADHKLMSITKSNVDSDQSDHITVCQLTLDIEHFLEEVIHTVAEWGHRYIAFLNYDLQLLDVNAESGEVLAKVFALVQARKDFNEKKTCKRSNILKQYYQTSITFNWSLLTGNYSTFHIEDLVEVDESDLLRKEWNPGNGEVTRLQHALAVPQSFYKSVYTLTNEAVIRGNSLSLILAPHHFVAISR</sequence>
<gene>
    <name evidence="3" type="ORF">OCBIM_22004398mg</name>
</gene>
<proteinExistence type="predicted"/>
<dbReference type="EMBL" id="KQ417158">
    <property type="protein sequence ID" value="KOF93455.1"/>
    <property type="molecule type" value="Genomic_DNA"/>
</dbReference>
<dbReference type="PANTHER" id="PTHR28541:SF1">
    <property type="entry name" value="DDB1- AND CUL4-ASSOCIATED FACTOR 15"/>
    <property type="match status" value="1"/>
</dbReference>
<dbReference type="OMA" id="QILYTKG"/>
<name>A0A0L8HXD1_OCTBM</name>
<dbReference type="STRING" id="37653.A0A0L8HXD1"/>
<dbReference type="GO" id="GO:0080008">
    <property type="term" value="C:Cul4-RING E3 ubiquitin ligase complex"/>
    <property type="evidence" value="ECO:0007669"/>
    <property type="project" value="TreeGrafter"/>
</dbReference>
<protein>
    <recommendedName>
        <fullName evidence="2">DDB1- and CUL4-associated factor 15 WD40 repeat-containing domain-containing protein</fullName>
    </recommendedName>
</protein>
<feature type="compositionally biased region" description="Polar residues" evidence="1">
    <location>
        <begin position="322"/>
        <end position="331"/>
    </location>
</feature>
<dbReference type="OrthoDB" id="6354267at2759"/>
<organism evidence="3">
    <name type="scientific">Octopus bimaculoides</name>
    <name type="common">California two-spotted octopus</name>
    <dbReference type="NCBI Taxonomy" id="37653"/>
    <lineage>
        <taxon>Eukaryota</taxon>
        <taxon>Metazoa</taxon>
        <taxon>Spiralia</taxon>
        <taxon>Lophotrochozoa</taxon>
        <taxon>Mollusca</taxon>
        <taxon>Cephalopoda</taxon>
        <taxon>Coleoidea</taxon>
        <taxon>Octopodiformes</taxon>
        <taxon>Octopoda</taxon>
        <taxon>Incirrata</taxon>
        <taxon>Octopodidae</taxon>
        <taxon>Octopus</taxon>
    </lineage>
</organism>
<dbReference type="CDD" id="cd20917">
    <property type="entry name" value="DCAF15-NTD"/>
    <property type="match status" value="1"/>
</dbReference>
<feature type="compositionally biased region" description="Basic residues" evidence="1">
    <location>
        <begin position="471"/>
        <end position="484"/>
    </location>
</feature>
<dbReference type="CDD" id="cd20913">
    <property type="entry name" value="DCAF15-CTD"/>
    <property type="match status" value="1"/>
</dbReference>
<dbReference type="Pfam" id="PF14939">
    <property type="entry name" value="DCAF15_WD40"/>
    <property type="match status" value="1"/>
</dbReference>
<feature type="compositionally biased region" description="Low complexity" evidence="1">
    <location>
        <begin position="613"/>
        <end position="624"/>
    </location>
</feature>
<dbReference type="PANTHER" id="PTHR28541">
    <property type="entry name" value="DDB1- AND CUL4-ASSOCIATED FACTOR 15"/>
    <property type="match status" value="1"/>
</dbReference>
<accession>A0A0L8HXD1</accession>
<dbReference type="InterPro" id="IPR038914">
    <property type="entry name" value="DCAF15"/>
</dbReference>